<dbReference type="AlphaFoldDB" id="A0AAN8A2R7"/>
<protein>
    <submittedName>
        <fullName evidence="2">Uncharacterized protein</fullName>
    </submittedName>
</protein>
<feature type="compositionally biased region" description="Polar residues" evidence="1">
    <location>
        <begin position="319"/>
        <end position="329"/>
    </location>
</feature>
<feature type="region of interest" description="Disordered" evidence="1">
    <location>
        <begin position="298"/>
        <end position="329"/>
    </location>
</feature>
<reference evidence="2" key="1">
    <citation type="submission" date="2023-08" db="EMBL/GenBank/DDBJ databases">
        <title>Black Yeasts Isolated from many extreme environments.</title>
        <authorList>
            <person name="Coleine C."/>
            <person name="Stajich J.E."/>
            <person name="Selbmann L."/>
        </authorList>
    </citation>
    <scope>NUCLEOTIDE SEQUENCE</scope>
    <source>
        <strain evidence="2">CCFEE 5810</strain>
    </source>
</reference>
<sequence length="329" mass="36255">MATQYATQMSREEYLNNGYSSVSSAEIDSISTERTSDDRPLGCSICMTDFVNPIRLHDVMADDCRHELFASVTVIEHVDSDAVEDDSMLIGHDLDDNSTVDVEILVGLRHIGSRLRQQVPADRRDVWWRFAGSAPMESILNSRARHYLDGTLDIQRYPHSYARTYSNHGAYPSTSYRLDSIALSDRLNDAYLGRLYAALGIVDTAGSVYRPTAACHPIATIVYNALTEAIRQPCADESRLSPAHMEQFLQAVIERNPSVRNAFAKASSSQTMPSGMEEYVRDLISEVVDELMKGEVAPVDIPAGPQGSPAAELAATGQGMMSSMKPSRK</sequence>
<proteinExistence type="predicted"/>
<evidence type="ECO:0000313" key="2">
    <source>
        <dbReference type="EMBL" id="KAK5702068.1"/>
    </source>
</evidence>
<gene>
    <name evidence="2" type="ORF">LTR97_004888</name>
</gene>
<evidence type="ECO:0000256" key="1">
    <source>
        <dbReference type="SAM" id="MobiDB-lite"/>
    </source>
</evidence>
<dbReference type="EMBL" id="JAVRQU010000006">
    <property type="protein sequence ID" value="KAK5702068.1"/>
    <property type="molecule type" value="Genomic_DNA"/>
</dbReference>
<accession>A0AAN8A2R7</accession>
<organism evidence="2 3">
    <name type="scientific">Elasticomyces elasticus</name>
    <dbReference type="NCBI Taxonomy" id="574655"/>
    <lineage>
        <taxon>Eukaryota</taxon>
        <taxon>Fungi</taxon>
        <taxon>Dikarya</taxon>
        <taxon>Ascomycota</taxon>
        <taxon>Pezizomycotina</taxon>
        <taxon>Dothideomycetes</taxon>
        <taxon>Dothideomycetidae</taxon>
        <taxon>Mycosphaerellales</taxon>
        <taxon>Teratosphaeriaceae</taxon>
        <taxon>Elasticomyces</taxon>
    </lineage>
</organism>
<name>A0AAN8A2R7_9PEZI</name>
<comment type="caution">
    <text evidence="2">The sequence shown here is derived from an EMBL/GenBank/DDBJ whole genome shotgun (WGS) entry which is preliminary data.</text>
</comment>
<dbReference type="Proteomes" id="UP001310594">
    <property type="component" value="Unassembled WGS sequence"/>
</dbReference>
<evidence type="ECO:0000313" key="3">
    <source>
        <dbReference type="Proteomes" id="UP001310594"/>
    </source>
</evidence>